<dbReference type="Proteomes" id="UP001652623">
    <property type="component" value="Chromosome 1"/>
</dbReference>
<dbReference type="FunCoup" id="A0A6P3ZRY1">
    <property type="interactions" value="508"/>
</dbReference>
<keyword evidence="2" id="KW-0472">Membrane</keyword>
<keyword evidence="2" id="KW-1133">Transmembrane helix</keyword>
<reference evidence="3" key="1">
    <citation type="submission" date="2025-05" db="UniProtKB">
        <authorList>
            <consortium name="RefSeq"/>
        </authorList>
    </citation>
    <scope>NUCLEOTIDE SEQUENCE [LARGE SCALE GENOMIC DNA]</scope>
</reference>
<dbReference type="AlphaFoldDB" id="A0A6P3ZRY1"/>
<reference evidence="4" key="2">
    <citation type="submission" date="2025-08" db="UniProtKB">
        <authorList>
            <consortium name="RefSeq"/>
        </authorList>
    </citation>
    <scope>IDENTIFICATION</scope>
    <source>
        <tissue evidence="4">Seedling</tissue>
    </source>
</reference>
<feature type="transmembrane region" description="Helical" evidence="2">
    <location>
        <begin position="452"/>
        <end position="478"/>
    </location>
</feature>
<evidence type="ECO:0000256" key="2">
    <source>
        <dbReference type="SAM" id="Phobius"/>
    </source>
</evidence>
<organism evidence="3 4">
    <name type="scientific">Ziziphus jujuba</name>
    <name type="common">Chinese jujube</name>
    <name type="synonym">Ziziphus sativa</name>
    <dbReference type="NCBI Taxonomy" id="326968"/>
    <lineage>
        <taxon>Eukaryota</taxon>
        <taxon>Viridiplantae</taxon>
        <taxon>Streptophyta</taxon>
        <taxon>Embryophyta</taxon>
        <taxon>Tracheophyta</taxon>
        <taxon>Spermatophyta</taxon>
        <taxon>Magnoliopsida</taxon>
        <taxon>eudicotyledons</taxon>
        <taxon>Gunneridae</taxon>
        <taxon>Pentapetalae</taxon>
        <taxon>rosids</taxon>
        <taxon>fabids</taxon>
        <taxon>Rosales</taxon>
        <taxon>Rhamnaceae</taxon>
        <taxon>Paliureae</taxon>
        <taxon>Ziziphus</taxon>
    </lineage>
</organism>
<feature type="compositionally biased region" description="Basic residues" evidence="1">
    <location>
        <begin position="334"/>
        <end position="348"/>
    </location>
</feature>
<dbReference type="PANTHER" id="PTHR36381:SF1">
    <property type="entry name" value="ETHYLENE-REGULATED TRANSCRIPT 2 (ERT2)"/>
    <property type="match status" value="1"/>
</dbReference>
<evidence type="ECO:0000313" key="3">
    <source>
        <dbReference type="Proteomes" id="UP001652623"/>
    </source>
</evidence>
<feature type="compositionally biased region" description="Basic and acidic residues" evidence="1">
    <location>
        <begin position="377"/>
        <end position="388"/>
    </location>
</feature>
<gene>
    <name evidence="4" type="primary">LOC107418014</name>
</gene>
<keyword evidence="2" id="KW-0812">Transmembrane</keyword>
<dbReference type="InParanoid" id="A0A6P3ZRY1"/>
<feature type="transmembrane region" description="Helical" evidence="2">
    <location>
        <begin position="169"/>
        <end position="196"/>
    </location>
</feature>
<keyword evidence="3" id="KW-1185">Reference proteome</keyword>
<feature type="region of interest" description="Disordered" evidence="1">
    <location>
        <begin position="377"/>
        <end position="396"/>
    </location>
</feature>
<feature type="compositionally biased region" description="Basic and acidic residues" evidence="1">
    <location>
        <begin position="408"/>
        <end position="418"/>
    </location>
</feature>
<protein>
    <submittedName>
        <fullName evidence="4">Uncharacterized protein LOC107418014</fullName>
    </submittedName>
</protein>
<dbReference type="KEGG" id="zju:107418014"/>
<feature type="region of interest" description="Disordered" evidence="1">
    <location>
        <begin position="408"/>
        <end position="427"/>
    </location>
</feature>
<name>A0A6P3ZRY1_ZIZJJ</name>
<feature type="region of interest" description="Disordered" evidence="1">
    <location>
        <begin position="104"/>
        <end position="126"/>
    </location>
</feature>
<accession>A0A6P3ZRY1</accession>
<feature type="compositionally biased region" description="Gly residues" evidence="1">
    <location>
        <begin position="117"/>
        <end position="126"/>
    </location>
</feature>
<proteinExistence type="predicted"/>
<evidence type="ECO:0000313" key="4">
    <source>
        <dbReference type="RefSeq" id="XP_015882171.3"/>
    </source>
</evidence>
<evidence type="ECO:0000256" key="1">
    <source>
        <dbReference type="SAM" id="MobiDB-lite"/>
    </source>
</evidence>
<sequence length="502" mass="56025">MPLLPWKKTGVNRISRIVADLHSPKRGNSLVVETGFPTSLVDLFVKNRDRLRKSSKKKKKKKKSGSDLDSTIDVRLIDEITSRSRIVSENSRVRGVGFGSNCWNSTRSTQEEEEASHGGGDGGGRSGYGFVGKSRNPNRVFVGAFDDFDDVDESGCGDSRTVFFAAFKVFLMVVLALSTKQLAFGITLSAFVLLFLEYLGKRLVCFFKPCSNSKVKLKSMFQWVLTLFWFKNNSLVQKDFDEGENSNALIAESVDGFKSNYCSLEEIELLEPVSEKHEKISNTVTEFQFSSRDMKLGSLDMDENTKAVEESEVLVGKSKHASKRSKLKAKIKRLVPRRLRGSSKPKKGQGHDHDQQESSNEVFLTPFEDEKLGISKEEKEQHQGHEQGQESENQNRVVFCSQTHIEQKKEEEKKEVDGRSSGFDEQSWGGKQVSMLDVKEGKGKKGILGYPILFLIGLAGLVGGRIVALLLTIAWCLISKLIGTQIRGINMTLLRSSVTITS</sequence>
<feature type="region of interest" description="Disordered" evidence="1">
    <location>
        <begin position="334"/>
        <end position="364"/>
    </location>
</feature>
<dbReference type="RefSeq" id="XP_015882171.3">
    <property type="nucleotide sequence ID" value="XM_016026685.4"/>
</dbReference>
<dbReference type="PANTHER" id="PTHR36381">
    <property type="entry name" value="ETHYLENE-REGULATED TRANSCRIPT 2 (ERT2)"/>
    <property type="match status" value="1"/>
</dbReference>
<dbReference type="GeneID" id="107418014"/>